<protein>
    <submittedName>
        <fullName evidence="1">Uncharacterized protein</fullName>
    </submittedName>
</protein>
<dbReference type="EMBL" id="GGEC01091130">
    <property type="protein sequence ID" value="MBX71614.1"/>
    <property type="molecule type" value="Transcribed_RNA"/>
</dbReference>
<accession>A0A2P2QXK3</accession>
<sequence length="31" mass="3665">MALPPFSTQENCGGKRDLQQQWDLIFFFFCP</sequence>
<name>A0A2P2QXK3_RHIMU</name>
<proteinExistence type="predicted"/>
<dbReference type="AlphaFoldDB" id="A0A2P2QXK3"/>
<reference evidence="1" key="1">
    <citation type="submission" date="2018-02" db="EMBL/GenBank/DDBJ databases">
        <title>Rhizophora mucronata_Transcriptome.</title>
        <authorList>
            <person name="Meera S.P."/>
            <person name="Sreeshan A."/>
            <person name="Augustine A."/>
        </authorList>
    </citation>
    <scope>NUCLEOTIDE SEQUENCE</scope>
    <source>
        <tissue evidence="1">Leaf</tissue>
    </source>
</reference>
<evidence type="ECO:0000313" key="1">
    <source>
        <dbReference type="EMBL" id="MBX71614.1"/>
    </source>
</evidence>
<organism evidence="1">
    <name type="scientific">Rhizophora mucronata</name>
    <name type="common">Asiatic mangrove</name>
    <dbReference type="NCBI Taxonomy" id="61149"/>
    <lineage>
        <taxon>Eukaryota</taxon>
        <taxon>Viridiplantae</taxon>
        <taxon>Streptophyta</taxon>
        <taxon>Embryophyta</taxon>
        <taxon>Tracheophyta</taxon>
        <taxon>Spermatophyta</taxon>
        <taxon>Magnoliopsida</taxon>
        <taxon>eudicotyledons</taxon>
        <taxon>Gunneridae</taxon>
        <taxon>Pentapetalae</taxon>
        <taxon>rosids</taxon>
        <taxon>fabids</taxon>
        <taxon>Malpighiales</taxon>
        <taxon>Rhizophoraceae</taxon>
        <taxon>Rhizophora</taxon>
    </lineage>
</organism>